<evidence type="ECO:0000313" key="9">
    <source>
        <dbReference type="Proteomes" id="UP000001542"/>
    </source>
</evidence>
<feature type="domain" description="THIF-type NAD/FAD binding fold" evidence="6">
    <location>
        <begin position="377"/>
        <end position="765"/>
    </location>
</feature>
<dbReference type="InterPro" id="IPR019572">
    <property type="entry name" value="UBA_E1_SCCH"/>
</dbReference>
<evidence type="ECO:0000256" key="3">
    <source>
        <dbReference type="ARBA" id="ARBA00022786"/>
    </source>
</evidence>
<dbReference type="RefSeq" id="XP_001584482.1">
    <property type="nucleotide sequence ID" value="XM_001584432.1"/>
</dbReference>
<comment type="similarity">
    <text evidence="5">Belongs to the ubiquitin-activating E1 family. UBA3 subfamily.</text>
</comment>
<dbReference type="STRING" id="5722.A2D863"/>
<reference evidence="8" key="2">
    <citation type="journal article" date="2007" name="Science">
        <title>Draft genome sequence of the sexually transmitted pathogen Trichomonas vaginalis.</title>
        <authorList>
            <person name="Carlton J.M."/>
            <person name="Hirt R.P."/>
            <person name="Silva J.C."/>
            <person name="Delcher A.L."/>
            <person name="Schatz M."/>
            <person name="Zhao Q."/>
            <person name="Wortman J.R."/>
            <person name="Bidwell S.L."/>
            <person name="Alsmark U.C.M."/>
            <person name="Besteiro S."/>
            <person name="Sicheritz-Ponten T."/>
            <person name="Noel C.J."/>
            <person name="Dacks J.B."/>
            <person name="Foster P.G."/>
            <person name="Simillion C."/>
            <person name="Van de Peer Y."/>
            <person name="Miranda-Saavedra D."/>
            <person name="Barton G.J."/>
            <person name="Westrop G.D."/>
            <person name="Mueller S."/>
            <person name="Dessi D."/>
            <person name="Fiori P.L."/>
            <person name="Ren Q."/>
            <person name="Paulsen I."/>
            <person name="Zhang H."/>
            <person name="Bastida-Corcuera F.D."/>
            <person name="Simoes-Barbosa A."/>
            <person name="Brown M.T."/>
            <person name="Hayes R.D."/>
            <person name="Mukherjee M."/>
            <person name="Okumura C.Y."/>
            <person name="Schneider R."/>
            <person name="Smith A.J."/>
            <person name="Vanacova S."/>
            <person name="Villalvazo M."/>
            <person name="Haas B.J."/>
            <person name="Pertea M."/>
            <person name="Feldblyum T.V."/>
            <person name="Utterback T.R."/>
            <person name="Shu C.L."/>
            <person name="Osoegawa K."/>
            <person name="de Jong P.J."/>
            <person name="Hrdy I."/>
            <person name="Horvathova L."/>
            <person name="Zubacova Z."/>
            <person name="Dolezal P."/>
            <person name="Malik S.B."/>
            <person name="Logsdon J.M. Jr."/>
            <person name="Henze K."/>
            <person name="Gupta A."/>
            <person name="Wang C.C."/>
            <person name="Dunne R.L."/>
            <person name="Upcroft J.A."/>
            <person name="Upcroft P."/>
            <person name="White O."/>
            <person name="Salzberg S.L."/>
            <person name="Tang P."/>
            <person name="Chiu C.-H."/>
            <person name="Lee Y.-S."/>
            <person name="Embley T.M."/>
            <person name="Coombs G.H."/>
            <person name="Mottram J.C."/>
            <person name="Tachezy J."/>
            <person name="Fraser-Liggett C.M."/>
            <person name="Johnson P.J."/>
        </authorList>
    </citation>
    <scope>NUCLEOTIDE SEQUENCE [LARGE SCALE GENOMIC DNA]</scope>
    <source>
        <strain evidence="8">G3</strain>
    </source>
</reference>
<keyword evidence="9" id="KW-1185">Reference proteome</keyword>
<dbReference type="Gene3D" id="3.40.50.720">
    <property type="entry name" value="NAD(P)-binding Rossmann-like Domain"/>
    <property type="match status" value="2"/>
</dbReference>
<dbReference type="InterPro" id="IPR000594">
    <property type="entry name" value="ThiF_NAD_FAD-bd"/>
</dbReference>
<feature type="domain" description="Ubiquitin-activating enzyme SCCH" evidence="7">
    <location>
        <begin position="630"/>
        <end position="735"/>
    </location>
</feature>
<evidence type="ECO:0000259" key="7">
    <source>
        <dbReference type="Pfam" id="PF10585"/>
    </source>
</evidence>
<dbReference type="VEuPathDB" id="TrichDB:TVAG_071600"/>
<dbReference type="PANTHER" id="PTHR10953">
    <property type="entry name" value="UBIQUITIN-ACTIVATING ENZYME E1"/>
    <property type="match status" value="1"/>
</dbReference>
<dbReference type="Gene3D" id="1.10.10.520">
    <property type="entry name" value="Ubiquitin activating enzymes (Uba3). Chain: B, domain 2"/>
    <property type="match status" value="1"/>
</dbReference>
<accession>A2D863</accession>
<dbReference type="GO" id="GO:0005524">
    <property type="term" value="F:ATP binding"/>
    <property type="evidence" value="ECO:0007669"/>
    <property type="project" value="UniProtKB-KW"/>
</dbReference>
<dbReference type="InterPro" id="IPR035985">
    <property type="entry name" value="Ubiquitin-activating_enz"/>
</dbReference>
<dbReference type="GO" id="GO:0005634">
    <property type="term" value="C:nucleus"/>
    <property type="evidence" value="ECO:0000318"/>
    <property type="project" value="GO_Central"/>
</dbReference>
<dbReference type="eggNOG" id="KOG2012">
    <property type="taxonomic scope" value="Eukaryota"/>
</dbReference>
<evidence type="ECO:0000256" key="2">
    <source>
        <dbReference type="ARBA" id="ARBA00022741"/>
    </source>
</evidence>
<dbReference type="SUPFAM" id="SSF69572">
    <property type="entry name" value="Activating enzymes of the ubiquitin-like proteins"/>
    <property type="match status" value="2"/>
</dbReference>
<sequence>MDHDFVRNSRVMLALGKSTFEKLSQYKVLIVGLSAVGSEIIKDLVLMNVGTIDVFDQLLVTEKDVGSNFFARKIDIGKQRINTILPRLHELNENCSIKSFPRLPEISELQNYHSVVITYPISYKILLEYSEYCYSHNIMFICSSCLGPTGIFYESFTSKFIVTNPKGKHPFKHAIKSMSYSKNSTLYLRDEEVFLQSGQKIRFENCEALPALNGKEVTLEANKNKNITSRCTGINLKEIGQWDQSKSGGFITEVIKPVEISHKSFKDSLDIDIGEDSIRKIFINICRSFDNQEESITYTNEYDSSENNYKNLHIAFEYEYPPIAAAIGAVSAHHVIMYCTHTYLPLKNQWFIIDQRRILPNKVQPPKNDRFDSVRLTIGDDSFSRIRKSCILMLGAGAIGCEYARCLSLLSPGKIIIFDNDKIEPSNLTRQFLYKKSSEGQYKAAVCADAIRENNEEIVVEVKNELFNEKTARELNLKELDAILSGVDTVKGRKFASTLCRLLNIPFVNCGSEGANADGQIIWPNKTGMFEANYGDNNDEIVLSCTLRSYPTSPIHCIQLYKLLFDEEFLKIPNLSLKKENLGNSEEKIYNFVKEIPKSYNDCCLWARVFFERENVWNISDGFKENAAVYDPNNNLHQKIIQTLSVMKANLHQIHFTDEDVKMSPFNVPLKVELPKVEKEIHSNKEWHEMRMKISDNLTVKPFEYDKDNMTNLTFIWSMSNVHAKVYRLQEISMLEALKVSGNVAATIATTGTVAGSICSELLIETFSERICQIFDEKKRIPMNFSVDLETEQEISFHSSVPQMRLARKVYVNPWEPVFIEDNPVILDLMDSIDEKYSTDCLSLKLEYDGSDYVFLEEDMESPINDVIIKRLGMPILGQIPLIPILNERAAKTPLFIVKIKNC</sequence>
<dbReference type="GO" id="GO:0045116">
    <property type="term" value="P:protein neddylation"/>
    <property type="evidence" value="ECO:0000318"/>
    <property type="project" value="GO_Central"/>
</dbReference>
<evidence type="ECO:0000256" key="5">
    <source>
        <dbReference type="RuleBase" id="RU368009"/>
    </source>
</evidence>
<comment type="function">
    <text evidence="5">Catalytic subunit of the dimeric E1 enzyme, which activates NEDD8.</text>
</comment>
<dbReference type="VEuPathDB" id="TrichDB:TVAGG3_1046690"/>
<dbReference type="Pfam" id="PF00899">
    <property type="entry name" value="ThiF"/>
    <property type="match status" value="2"/>
</dbReference>
<reference evidence="8" key="1">
    <citation type="submission" date="2006-10" db="EMBL/GenBank/DDBJ databases">
        <authorList>
            <person name="Amadeo P."/>
            <person name="Zhao Q."/>
            <person name="Wortman J."/>
            <person name="Fraser-Liggett C."/>
            <person name="Carlton J."/>
        </authorList>
    </citation>
    <scope>NUCLEOTIDE SEQUENCE</scope>
    <source>
        <strain evidence="8">G3</strain>
    </source>
</reference>
<proteinExistence type="inferred from homology"/>
<protein>
    <recommendedName>
        <fullName evidence="5">NEDD8-activating enzyme E1 catalytic subunit</fullName>
        <ecNumber evidence="5">6.2.1.64</ecNumber>
    </recommendedName>
</protein>
<gene>
    <name evidence="8" type="ORF">TVAG_071600</name>
</gene>
<dbReference type="OrthoDB" id="1708823at2759"/>
<evidence type="ECO:0000259" key="6">
    <source>
        <dbReference type="Pfam" id="PF00899"/>
    </source>
</evidence>
<dbReference type="EC" id="6.2.1.64" evidence="5"/>
<comment type="catalytic activity">
    <reaction evidence="5">
        <text>ATP + [NEDD8 protein] + [E1 NEDD8-activating enzyme]-L-cysteine = AMP + diphosphate + [E1 NEDD8-activating enzyme]-S-[NEDD8 protein]-yl-L-cysteine.</text>
        <dbReference type="EC" id="6.2.1.64"/>
    </reaction>
</comment>
<dbReference type="InParanoid" id="A2D863"/>
<dbReference type="GO" id="GO:0019781">
    <property type="term" value="F:NEDD8 activating enzyme activity"/>
    <property type="evidence" value="ECO:0000318"/>
    <property type="project" value="GO_Central"/>
</dbReference>
<evidence type="ECO:0000313" key="8">
    <source>
        <dbReference type="EMBL" id="EAY23496.1"/>
    </source>
</evidence>
<dbReference type="SMR" id="A2D863"/>
<keyword evidence="1 5" id="KW-0436">Ligase</keyword>
<dbReference type="InterPro" id="IPR045886">
    <property type="entry name" value="ThiF/MoeB/HesA"/>
</dbReference>
<dbReference type="EMBL" id="DS113178">
    <property type="protein sequence ID" value="EAY23496.1"/>
    <property type="molecule type" value="Genomic_DNA"/>
</dbReference>
<keyword evidence="2 5" id="KW-0547">Nucleotide-binding</keyword>
<name>A2D863_TRIV3</name>
<dbReference type="GO" id="GO:0005737">
    <property type="term" value="C:cytoplasm"/>
    <property type="evidence" value="ECO:0000318"/>
    <property type="project" value="GO_Central"/>
</dbReference>
<dbReference type="AlphaFoldDB" id="A2D863"/>
<keyword evidence="4 5" id="KW-0067">ATP-binding</keyword>
<keyword evidence="3 5" id="KW-0833">Ubl conjugation pathway</keyword>
<dbReference type="FunFam" id="3.40.50.720:FF:001419">
    <property type="entry name" value="ThiF family protein"/>
    <property type="match status" value="1"/>
</dbReference>
<dbReference type="Pfam" id="PF10585">
    <property type="entry name" value="UBA_E1_SCCH"/>
    <property type="match status" value="1"/>
</dbReference>
<evidence type="ECO:0000256" key="1">
    <source>
        <dbReference type="ARBA" id="ARBA00022598"/>
    </source>
</evidence>
<organism evidence="8 9">
    <name type="scientific">Trichomonas vaginalis (strain ATCC PRA-98 / G3)</name>
    <dbReference type="NCBI Taxonomy" id="412133"/>
    <lineage>
        <taxon>Eukaryota</taxon>
        <taxon>Metamonada</taxon>
        <taxon>Parabasalia</taxon>
        <taxon>Trichomonadida</taxon>
        <taxon>Trichomonadidae</taxon>
        <taxon>Trichomonas</taxon>
    </lineage>
</organism>
<dbReference type="InterPro" id="IPR000011">
    <property type="entry name" value="UBQ/SUMO-activ_enz_E1-like"/>
</dbReference>
<feature type="domain" description="THIF-type NAD/FAD binding fold" evidence="6">
    <location>
        <begin position="13"/>
        <end position="358"/>
    </location>
</feature>
<dbReference type="InterPro" id="IPR023318">
    <property type="entry name" value="Ub_act_enz_dom_a_sf"/>
</dbReference>
<evidence type="ECO:0000256" key="4">
    <source>
        <dbReference type="ARBA" id="ARBA00022840"/>
    </source>
</evidence>
<dbReference type="PRINTS" id="PR01849">
    <property type="entry name" value="UBIQUITINACT"/>
</dbReference>
<dbReference type="Proteomes" id="UP000001542">
    <property type="component" value="Unassembled WGS sequence"/>
</dbReference>
<dbReference type="PANTHER" id="PTHR10953:SF6">
    <property type="entry name" value="NEDD8-ACTIVATING ENZYME E1 CATALYTIC SUBUNIT"/>
    <property type="match status" value="1"/>
</dbReference>
<dbReference type="KEGG" id="tva:5469060"/>
<comment type="pathway">
    <text evidence="5">Protein modification; protein neddylation.</text>
</comment>